<evidence type="ECO:0000256" key="9">
    <source>
        <dbReference type="PROSITE-ProRule" id="PRU00024"/>
    </source>
</evidence>
<proteinExistence type="predicted"/>
<dbReference type="Proteomes" id="UP000834106">
    <property type="component" value="Chromosome 22"/>
</dbReference>
<name>A0AAD2EFU6_9LAMI</name>
<dbReference type="InterPro" id="IPR049808">
    <property type="entry name" value="CONSTANS-like_Bbox1"/>
</dbReference>
<keyword evidence="2" id="KW-0479">Metal-binding</keyword>
<evidence type="ECO:0000313" key="12">
    <source>
        <dbReference type="Proteomes" id="UP000834106"/>
    </source>
</evidence>
<evidence type="ECO:0000313" key="11">
    <source>
        <dbReference type="EMBL" id="CAI9786385.1"/>
    </source>
</evidence>
<keyword evidence="3" id="KW-0677">Repeat</keyword>
<evidence type="ECO:0000256" key="1">
    <source>
        <dbReference type="ARBA" id="ARBA00004123"/>
    </source>
</evidence>
<reference evidence="11" key="1">
    <citation type="submission" date="2023-05" db="EMBL/GenBank/DDBJ databases">
        <authorList>
            <person name="Huff M."/>
        </authorList>
    </citation>
    <scope>NUCLEOTIDE SEQUENCE</scope>
</reference>
<evidence type="ECO:0000256" key="5">
    <source>
        <dbReference type="ARBA" id="ARBA00022833"/>
    </source>
</evidence>
<dbReference type="CDD" id="cd19821">
    <property type="entry name" value="Bbox1_BBX-like"/>
    <property type="match status" value="1"/>
</dbReference>
<keyword evidence="12" id="KW-1185">Reference proteome</keyword>
<evidence type="ECO:0000256" key="4">
    <source>
        <dbReference type="ARBA" id="ARBA00022771"/>
    </source>
</evidence>
<dbReference type="GO" id="GO:0008270">
    <property type="term" value="F:zinc ion binding"/>
    <property type="evidence" value="ECO:0007669"/>
    <property type="project" value="UniProtKB-KW"/>
</dbReference>
<dbReference type="GO" id="GO:0006355">
    <property type="term" value="P:regulation of DNA-templated transcription"/>
    <property type="evidence" value="ECO:0007669"/>
    <property type="project" value="TreeGrafter"/>
</dbReference>
<dbReference type="PANTHER" id="PTHR31832">
    <property type="entry name" value="B-BOX ZINC FINGER PROTEIN 22"/>
    <property type="match status" value="1"/>
</dbReference>
<gene>
    <name evidence="11" type="ORF">FPE_LOCUS33815</name>
</gene>
<evidence type="ECO:0000256" key="3">
    <source>
        <dbReference type="ARBA" id="ARBA00022737"/>
    </source>
</evidence>
<feature type="domain" description="B box-type" evidence="10">
    <location>
        <begin position="1"/>
        <end position="32"/>
    </location>
</feature>
<keyword evidence="5" id="KW-0862">Zinc</keyword>
<keyword evidence="4 9" id="KW-0863">Zinc-finger</keyword>
<dbReference type="GO" id="GO:0009640">
    <property type="term" value="P:photomorphogenesis"/>
    <property type="evidence" value="ECO:0007669"/>
    <property type="project" value="TreeGrafter"/>
</dbReference>
<dbReference type="GO" id="GO:0005634">
    <property type="term" value="C:nucleus"/>
    <property type="evidence" value="ECO:0007669"/>
    <property type="project" value="UniProtKB-SubCell"/>
</dbReference>
<protein>
    <recommendedName>
        <fullName evidence="10">B box-type domain-containing protein</fullName>
    </recommendedName>
</protein>
<dbReference type="PANTHER" id="PTHR31832:SF86">
    <property type="entry name" value="B-BOX ZINC FINGER PROTEIN 19"/>
    <property type="match status" value="1"/>
</dbReference>
<keyword evidence="7" id="KW-0804">Transcription</keyword>
<evidence type="ECO:0000256" key="6">
    <source>
        <dbReference type="ARBA" id="ARBA00023015"/>
    </source>
</evidence>
<dbReference type="EMBL" id="OU503057">
    <property type="protein sequence ID" value="CAI9786385.1"/>
    <property type="molecule type" value="Genomic_DNA"/>
</dbReference>
<dbReference type="InterPro" id="IPR051979">
    <property type="entry name" value="B-box_zinc_finger"/>
</dbReference>
<evidence type="ECO:0000256" key="8">
    <source>
        <dbReference type="ARBA" id="ARBA00023242"/>
    </source>
</evidence>
<sequence length="217" mass="24470">MRTVCDVCESAAAILFCAADEAALCSSCDEKRRDVNIFITELASDQHTNYKITKVLNMTYAGMTTALVENFLSNPQLLTFICSLSMTGRFKKTRGWLFTGFLSLSFQRRDMLSISSWILHPQLDQSVFDMVGFIYHNMLFPSSWIYYGMIALTFDDINDLVILFAINLVGEMAEWIEAIACTGPITRVGNRISEIYIAPCNVSAVVAEIELLDLYIY</sequence>
<evidence type="ECO:0000259" key="10">
    <source>
        <dbReference type="PROSITE" id="PS50119"/>
    </source>
</evidence>
<keyword evidence="8" id="KW-0539">Nucleus</keyword>
<dbReference type="InterPro" id="IPR000315">
    <property type="entry name" value="Znf_B-box"/>
</dbReference>
<comment type="subcellular location">
    <subcellularLocation>
        <location evidence="1">Nucleus</location>
    </subcellularLocation>
</comment>
<dbReference type="PROSITE" id="PS50119">
    <property type="entry name" value="ZF_BBOX"/>
    <property type="match status" value="1"/>
</dbReference>
<evidence type="ECO:0000256" key="2">
    <source>
        <dbReference type="ARBA" id="ARBA00022723"/>
    </source>
</evidence>
<accession>A0AAD2EFU6</accession>
<keyword evidence="6" id="KW-0805">Transcription regulation</keyword>
<evidence type="ECO:0000256" key="7">
    <source>
        <dbReference type="ARBA" id="ARBA00023163"/>
    </source>
</evidence>
<organism evidence="11 12">
    <name type="scientific">Fraxinus pennsylvanica</name>
    <dbReference type="NCBI Taxonomy" id="56036"/>
    <lineage>
        <taxon>Eukaryota</taxon>
        <taxon>Viridiplantae</taxon>
        <taxon>Streptophyta</taxon>
        <taxon>Embryophyta</taxon>
        <taxon>Tracheophyta</taxon>
        <taxon>Spermatophyta</taxon>
        <taxon>Magnoliopsida</taxon>
        <taxon>eudicotyledons</taxon>
        <taxon>Gunneridae</taxon>
        <taxon>Pentapetalae</taxon>
        <taxon>asterids</taxon>
        <taxon>lamiids</taxon>
        <taxon>Lamiales</taxon>
        <taxon>Oleaceae</taxon>
        <taxon>Oleeae</taxon>
        <taxon>Fraxinus</taxon>
    </lineage>
</organism>
<dbReference type="AlphaFoldDB" id="A0AAD2EFU6"/>